<dbReference type="NCBIfam" id="TIGR00259">
    <property type="entry name" value="thylakoid_BtpA"/>
    <property type="match status" value="1"/>
</dbReference>
<evidence type="ECO:0000256" key="1">
    <source>
        <dbReference type="ARBA" id="ARBA00006007"/>
    </source>
</evidence>
<dbReference type="Pfam" id="PF03437">
    <property type="entry name" value="BtpA"/>
    <property type="match status" value="1"/>
</dbReference>
<comment type="caution">
    <text evidence="2">The sequence shown here is derived from an EMBL/GenBank/DDBJ whole genome shotgun (WGS) entry which is preliminary data.</text>
</comment>
<accession>A0A511ZM24</accession>
<reference evidence="2 3" key="1">
    <citation type="submission" date="2019-07" db="EMBL/GenBank/DDBJ databases">
        <title>Whole genome shotgun sequence of Oceanobacillus sojae NBRC 105379.</title>
        <authorList>
            <person name="Hosoyama A."/>
            <person name="Uohara A."/>
            <person name="Ohji S."/>
            <person name="Ichikawa N."/>
        </authorList>
    </citation>
    <scope>NUCLEOTIDE SEQUENCE [LARGE SCALE GENOMIC DNA]</scope>
    <source>
        <strain evidence="2 3">NBRC 105379</strain>
    </source>
</reference>
<keyword evidence="3" id="KW-1185">Reference proteome</keyword>
<dbReference type="RefSeq" id="WP_147211426.1">
    <property type="nucleotide sequence ID" value="NZ_BJYM01000013.1"/>
</dbReference>
<dbReference type="InterPro" id="IPR013785">
    <property type="entry name" value="Aldolase_TIM"/>
</dbReference>
<name>A0A511ZM24_9BACI</name>
<organism evidence="2 3">
    <name type="scientific">Oceanobacillus sojae</name>
    <dbReference type="NCBI Taxonomy" id="582851"/>
    <lineage>
        <taxon>Bacteria</taxon>
        <taxon>Bacillati</taxon>
        <taxon>Bacillota</taxon>
        <taxon>Bacilli</taxon>
        <taxon>Bacillales</taxon>
        <taxon>Bacillaceae</taxon>
        <taxon>Oceanobacillus</taxon>
    </lineage>
</organism>
<evidence type="ECO:0000313" key="3">
    <source>
        <dbReference type="Proteomes" id="UP000321558"/>
    </source>
</evidence>
<dbReference type="InterPro" id="IPR005137">
    <property type="entry name" value="BtpA"/>
</dbReference>
<dbReference type="Gene3D" id="3.20.20.70">
    <property type="entry name" value="Aldolase class I"/>
    <property type="match status" value="1"/>
</dbReference>
<evidence type="ECO:0008006" key="4">
    <source>
        <dbReference type="Google" id="ProtNLM"/>
    </source>
</evidence>
<dbReference type="PANTHER" id="PTHR21381">
    <property type="entry name" value="ZGC:162297"/>
    <property type="match status" value="1"/>
</dbReference>
<dbReference type="AlphaFoldDB" id="A0A511ZM24"/>
<sequence>MSDSIFKKKPDYIREIFHTNTAVIGMIHLKPLPGSPRFSDGNLDSIYDFAMKDLEALERAGVDGVVIENAWDIPFRKPENIGYETVASMTALAQRIKQQTDLGIGINVLANGALQALSIAQAVDLPFIRVNQWVNAYIANEGFVEGASAEAMRYRSQIKGENIKIFTDVHVKHGSHSIVADRSIQDQTHDNIFFDADVLIATGTRTGNAADLNELTSIKNNSTLPVIVGSGMSEENAEEILRVADGCIIGSSIKENGEWWKNVSEERTKKFMNIVHRVRDRKEN</sequence>
<comment type="similarity">
    <text evidence="1">Belongs to the BtpA family.</text>
</comment>
<protein>
    <recommendedName>
        <fullName evidence="4">BtpA family membrane complex biogenesis protein</fullName>
    </recommendedName>
</protein>
<dbReference type="SUPFAM" id="SSF51366">
    <property type="entry name" value="Ribulose-phoshate binding barrel"/>
    <property type="match status" value="1"/>
</dbReference>
<dbReference type="Proteomes" id="UP000321558">
    <property type="component" value="Unassembled WGS sequence"/>
</dbReference>
<dbReference type="OrthoDB" id="9791357at2"/>
<dbReference type="InterPro" id="IPR011060">
    <property type="entry name" value="RibuloseP-bd_barrel"/>
</dbReference>
<evidence type="ECO:0000313" key="2">
    <source>
        <dbReference type="EMBL" id="GEN88487.1"/>
    </source>
</evidence>
<proteinExistence type="inferred from homology"/>
<dbReference type="PANTHER" id="PTHR21381:SF3">
    <property type="entry name" value="SGC REGION PROTEIN SGCQ-RELATED"/>
    <property type="match status" value="1"/>
</dbReference>
<dbReference type="EMBL" id="BJYM01000013">
    <property type="protein sequence ID" value="GEN88487.1"/>
    <property type="molecule type" value="Genomic_DNA"/>
</dbReference>
<gene>
    <name evidence="2" type="ORF">OSO01_32260</name>
</gene>
<dbReference type="PIRSF" id="PIRSF005956">
    <property type="entry name" value="BtpA"/>
    <property type="match status" value="1"/>
</dbReference>